<dbReference type="Gene3D" id="2.160.20.10">
    <property type="entry name" value="Single-stranded right-handed beta-helix, Pectin lyase-like"/>
    <property type="match status" value="1"/>
</dbReference>
<sequence>MEATKLALLVVCAFVAILPTLGAHIADFDEDWKKRAEEARKATLEAYHPNPYNVTDHLNHEVHNALTGDNSTRRSLTKFRGPCRATNPIDRCWRCQKNWAKHRKKLAKCVLGFGRGTKGGKHGKIYVVRDPSDNDMVNPKPGTLRHAVIQPQPLWIIFARDMVIRLSEELIMTSDKTIDGRGANVRIANGAQITLQFVRNVIIHGIHIHDIKAGYGGQIRDTVNHYGYRQQSDGDGISIYGSSNIWIDHVSMSNCYDGLIDAVAASTAITISNCHFTNHNEVMLFGASDGFEGDEVMQVTLAFNHFGQGLVQRMPRCRWGFVHVVNNDYTHWLMYAIGGSQRPTILSQGNRFIAPPDANCKEVTKRDYAPESVWSTWNWRSEDDLMMNGAFFVQSGSPIWKMRKKDVIKAKPGTFVRRLTRFAGALHCVELQPC</sequence>
<evidence type="ECO:0000313" key="15">
    <source>
        <dbReference type="Proteomes" id="UP000516437"/>
    </source>
</evidence>
<comment type="pathway">
    <text evidence="3 12">Glycan metabolism; pectin degradation; 2-dehydro-3-deoxy-D-gluconate from pectin: step 2/5.</text>
</comment>
<dbReference type="Pfam" id="PF04431">
    <property type="entry name" value="Pec_lyase_N"/>
    <property type="match status" value="1"/>
</dbReference>
<dbReference type="UniPathway" id="UPA00545">
    <property type="reaction ID" value="UER00824"/>
</dbReference>
<dbReference type="InterPro" id="IPR045032">
    <property type="entry name" value="PEL"/>
</dbReference>
<keyword evidence="7 12" id="KW-0479">Metal-binding</keyword>
<evidence type="ECO:0000256" key="8">
    <source>
        <dbReference type="ARBA" id="ARBA00022729"/>
    </source>
</evidence>
<evidence type="ECO:0000256" key="6">
    <source>
        <dbReference type="ARBA" id="ARBA00022512"/>
    </source>
</evidence>
<dbReference type="SMART" id="SM00656">
    <property type="entry name" value="Amb_all"/>
    <property type="match status" value="1"/>
</dbReference>
<dbReference type="PANTHER" id="PTHR31683">
    <property type="entry name" value="PECTATE LYASE 18-RELATED"/>
    <property type="match status" value="1"/>
</dbReference>
<evidence type="ECO:0000256" key="3">
    <source>
        <dbReference type="ARBA" id="ARBA00005220"/>
    </source>
</evidence>
<feature type="chain" id="PRO_5025711676" description="Pectate lyase" evidence="12">
    <location>
        <begin position="23"/>
        <end position="434"/>
    </location>
</feature>
<dbReference type="GO" id="GO:0030570">
    <property type="term" value="F:pectate lyase activity"/>
    <property type="evidence" value="ECO:0007669"/>
    <property type="project" value="UniProtKB-EC"/>
</dbReference>
<gene>
    <name evidence="14" type="ORF">CJ030_MR4G028380</name>
</gene>
<keyword evidence="10" id="KW-0325">Glycoprotein</keyword>
<keyword evidence="15" id="KW-1185">Reference proteome</keyword>
<dbReference type="Pfam" id="PF00544">
    <property type="entry name" value="Pectate_lyase_4"/>
    <property type="match status" value="1"/>
</dbReference>
<evidence type="ECO:0000256" key="12">
    <source>
        <dbReference type="RuleBase" id="RU361123"/>
    </source>
</evidence>
<evidence type="ECO:0000256" key="5">
    <source>
        <dbReference type="ARBA" id="ARBA00012272"/>
    </source>
</evidence>
<comment type="caution">
    <text evidence="14">The sequence shown here is derived from an EMBL/GenBank/DDBJ whole genome shotgun (WGS) entry which is preliminary data.</text>
</comment>
<dbReference type="InterPro" id="IPR007524">
    <property type="entry name" value="Pec_lyase_N"/>
</dbReference>
<organism evidence="14 15">
    <name type="scientific">Morella rubra</name>
    <name type="common">Chinese bayberry</name>
    <dbReference type="NCBI Taxonomy" id="262757"/>
    <lineage>
        <taxon>Eukaryota</taxon>
        <taxon>Viridiplantae</taxon>
        <taxon>Streptophyta</taxon>
        <taxon>Embryophyta</taxon>
        <taxon>Tracheophyta</taxon>
        <taxon>Spermatophyta</taxon>
        <taxon>Magnoliopsida</taxon>
        <taxon>eudicotyledons</taxon>
        <taxon>Gunneridae</taxon>
        <taxon>Pentapetalae</taxon>
        <taxon>rosids</taxon>
        <taxon>fabids</taxon>
        <taxon>Fagales</taxon>
        <taxon>Myricaceae</taxon>
        <taxon>Morella</taxon>
    </lineage>
</organism>
<comment type="subcellular location">
    <subcellularLocation>
        <location evidence="2">Secreted</location>
        <location evidence="2">Cell wall</location>
    </subcellularLocation>
</comment>
<dbReference type="InterPro" id="IPR012334">
    <property type="entry name" value="Pectin_lyas_fold"/>
</dbReference>
<name>A0A6A1VYN2_9ROSI</name>
<dbReference type="EC" id="4.2.2.2" evidence="5 12"/>
<dbReference type="EMBL" id="RXIC02000022">
    <property type="protein sequence ID" value="KAB1216668.1"/>
    <property type="molecule type" value="Genomic_DNA"/>
</dbReference>
<dbReference type="InterPro" id="IPR018082">
    <property type="entry name" value="AmbAllergen"/>
</dbReference>
<keyword evidence="6" id="KW-0134">Cell wall</keyword>
<feature type="signal peptide" evidence="12">
    <location>
        <begin position="1"/>
        <end position="22"/>
    </location>
</feature>
<keyword evidence="11 12" id="KW-0456">Lyase</keyword>
<evidence type="ECO:0000256" key="1">
    <source>
        <dbReference type="ARBA" id="ARBA00000695"/>
    </source>
</evidence>
<evidence type="ECO:0000256" key="10">
    <source>
        <dbReference type="ARBA" id="ARBA00023180"/>
    </source>
</evidence>
<dbReference type="InterPro" id="IPR002022">
    <property type="entry name" value="Pec_lyase"/>
</dbReference>
<evidence type="ECO:0000256" key="11">
    <source>
        <dbReference type="ARBA" id="ARBA00023239"/>
    </source>
</evidence>
<reference evidence="14 15" key="1">
    <citation type="journal article" date="2019" name="Plant Biotechnol. J.">
        <title>The red bayberry genome and genetic basis of sex determination.</title>
        <authorList>
            <person name="Jia H.M."/>
            <person name="Jia H.J."/>
            <person name="Cai Q.L."/>
            <person name="Wang Y."/>
            <person name="Zhao H.B."/>
            <person name="Yang W.F."/>
            <person name="Wang G.Y."/>
            <person name="Li Y.H."/>
            <person name="Zhan D.L."/>
            <person name="Shen Y.T."/>
            <person name="Niu Q.F."/>
            <person name="Chang L."/>
            <person name="Qiu J."/>
            <person name="Zhao L."/>
            <person name="Xie H.B."/>
            <person name="Fu W.Y."/>
            <person name="Jin J."/>
            <person name="Li X.W."/>
            <person name="Jiao Y."/>
            <person name="Zhou C.C."/>
            <person name="Tu T."/>
            <person name="Chai C.Y."/>
            <person name="Gao J.L."/>
            <person name="Fan L.J."/>
            <person name="van de Weg E."/>
            <person name="Wang J.Y."/>
            <person name="Gao Z.S."/>
        </authorList>
    </citation>
    <scope>NUCLEOTIDE SEQUENCE [LARGE SCALE GENOMIC DNA]</scope>
    <source>
        <tissue evidence="14">Leaves</tissue>
    </source>
</reference>
<comment type="cofactor">
    <cofactor evidence="12">
        <name>Ca(2+)</name>
        <dbReference type="ChEBI" id="CHEBI:29108"/>
    </cofactor>
    <text evidence="12">Binds 1 Ca(2+) ion. Required for its activity.</text>
</comment>
<comment type="catalytic activity">
    <reaction evidence="1 12">
        <text>Eliminative cleavage of (1-&gt;4)-alpha-D-galacturonan to give oligosaccharides with 4-deoxy-alpha-D-galact-4-enuronosyl groups at their non-reducing ends.</text>
        <dbReference type="EC" id="4.2.2.2"/>
    </reaction>
</comment>
<dbReference type="OrthoDB" id="1637350at2759"/>
<keyword evidence="9 12" id="KW-0106">Calcium</keyword>
<evidence type="ECO:0000256" key="9">
    <source>
        <dbReference type="ARBA" id="ARBA00022837"/>
    </source>
</evidence>
<evidence type="ECO:0000256" key="7">
    <source>
        <dbReference type="ARBA" id="ARBA00022723"/>
    </source>
</evidence>
<dbReference type="AlphaFoldDB" id="A0A6A1VYN2"/>
<protein>
    <recommendedName>
        <fullName evidence="5 12">Pectate lyase</fullName>
        <ecNumber evidence="5 12">4.2.2.2</ecNumber>
    </recommendedName>
</protein>
<accession>A0A6A1VYN2</accession>
<feature type="domain" description="Pectate lyase" evidence="13">
    <location>
        <begin position="161"/>
        <end position="358"/>
    </location>
</feature>
<dbReference type="InterPro" id="IPR011050">
    <property type="entry name" value="Pectin_lyase_fold/virulence"/>
</dbReference>
<evidence type="ECO:0000259" key="13">
    <source>
        <dbReference type="SMART" id="SM00656"/>
    </source>
</evidence>
<dbReference type="GO" id="GO:0046872">
    <property type="term" value="F:metal ion binding"/>
    <property type="evidence" value="ECO:0007669"/>
    <property type="project" value="UniProtKB-KW"/>
</dbReference>
<dbReference type="PRINTS" id="PR00807">
    <property type="entry name" value="AMBALLERGEN"/>
</dbReference>
<comment type="similarity">
    <text evidence="4 12">Belongs to the polysaccharide lyase 1 family.</text>
</comment>
<keyword evidence="6" id="KW-0964">Secreted</keyword>
<evidence type="ECO:0000256" key="2">
    <source>
        <dbReference type="ARBA" id="ARBA00004191"/>
    </source>
</evidence>
<dbReference type="GO" id="GO:0045490">
    <property type="term" value="P:pectin catabolic process"/>
    <property type="evidence" value="ECO:0007669"/>
    <property type="project" value="UniProtKB-UniPathway"/>
</dbReference>
<dbReference type="Proteomes" id="UP000516437">
    <property type="component" value="Chromosome 4"/>
</dbReference>
<dbReference type="PANTHER" id="PTHR31683:SF69">
    <property type="entry name" value="PECTATE LYASE 7-RELATED"/>
    <property type="match status" value="1"/>
</dbReference>
<dbReference type="SUPFAM" id="SSF51126">
    <property type="entry name" value="Pectin lyase-like"/>
    <property type="match status" value="1"/>
</dbReference>
<evidence type="ECO:0000256" key="4">
    <source>
        <dbReference type="ARBA" id="ARBA00010980"/>
    </source>
</evidence>
<keyword evidence="8 12" id="KW-0732">Signal</keyword>
<evidence type="ECO:0000313" key="14">
    <source>
        <dbReference type="EMBL" id="KAB1216668.1"/>
    </source>
</evidence>
<proteinExistence type="inferred from homology"/>